<evidence type="ECO:0000313" key="2">
    <source>
        <dbReference type="RefSeq" id="XP_071939106.1"/>
    </source>
</evidence>
<dbReference type="RefSeq" id="XP_071939106.1">
    <property type="nucleotide sequence ID" value="XM_072083005.1"/>
</dbReference>
<protein>
    <recommendedName>
        <fullName evidence="3">UBN2 domain-containing protein</fullName>
    </recommendedName>
</protein>
<dbReference type="GeneID" id="140037860"/>
<evidence type="ECO:0000313" key="1">
    <source>
        <dbReference type="Proteomes" id="UP001652660"/>
    </source>
</evidence>
<accession>A0ABM4X4Y3</accession>
<dbReference type="Pfam" id="PF14223">
    <property type="entry name" value="Retrotran_gag_2"/>
    <property type="match status" value="1"/>
</dbReference>
<name>A0ABM4X4Y3_COFAR</name>
<evidence type="ECO:0008006" key="3">
    <source>
        <dbReference type="Google" id="ProtNLM"/>
    </source>
</evidence>
<reference evidence="2" key="1">
    <citation type="submission" date="2025-08" db="UniProtKB">
        <authorList>
            <consortium name="RefSeq"/>
        </authorList>
    </citation>
    <scope>IDENTIFICATION</scope>
    <source>
        <tissue evidence="2">Leaves</tissue>
    </source>
</reference>
<sequence length="193" mass="22238">MAQDLDLCLRIDEPGQPTLESSEVERALYENWERSNLLSLMIIKSKIAKHIRKSIPESTRAREFLALVGQQFSATDKALAGTLMATLTTKRYDGVSDVREHIMEKNNLAKQLKTMDMTISESFLVQFILNPLPPQFGPFKITYNTQKDKWTMNELISMCVQEEERLKREGLQTVHLVSQGHFGKRPRKNKRKS</sequence>
<keyword evidence="1" id="KW-1185">Reference proteome</keyword>
<gene>
    <name evidence="2" type="primary">LOC140037860</name>
</gene>
<proteinExistence type="predicted"/>
<dbReference type="PANTHER" id="PTHR35317:SF23">
    <property type="entry name" value="OS04G0629600 PROTEIN"/>
    <property type="match status" value="1"/>
</dbReference>
<dbReference type="Proteomes" id="UP001652660">
    <property type="component" value="Chromosome 3c"/>
</dbReference>
<dbReference type="PANTHER" id="PTHR35317">
    <property type="entry name" value="OS04G0629600 PROTEIN"/>
    <property type="match status" value="1"/>
</dbReference>
<organism evidence="1 2">
    <name type="scientific">Coffea arabica</name>
    <name type="common">Arabian coffee</name>
    <dbReference type="NCBI Taxonomy" id="13443"/>
    <lineage>
        <taxon>Eukaryota</taxon>
        <taxon>Viridiplantae</taxon>
        <taxon>Streptophyta</taxon>
        <taxon>Embryophyta</taxon>
        <taxon>Tracheophyta</taxon>
        <taxon>Spermatophyta</taxon>
        <taxon>Magnoliopsida</taxon>
        <taxon>eudicotyledons</taxon>
        <taxon>Gunneridae</taxon>
        <taxon>Pentapetalae</taxon>
        <taxon>asterids</taxon>
        <taxon>lamiids</taxon>
        <taxon>Gentianales</taxon>
        <taxon>Rubiaceae</taxon>
        <taxon>Ixoroideae</taxon>
        <taxon>Gardenieae complex</taxon>
        <taxon>Bertiereae - Coffeeae clade</taxon>
        <taxon>Coffeeae</taxon>
        <taxon>Coffea</taxon>
    </lineage>
</organism>